<organism evidence="3 4">
    <name type="scientific">Tahibacter harae</name>
    <dbReference type="NCBI Taxonomy" id="2963937"/>
    <lineage>
        <taxon>Bacteria</taxon>
        <taxon>Pseudomonadati</taxon>
        <taxon>Pseudomonadota</taxon>
        <taxon>Gammaproteobacteria</taxon>
        <taxon>Lysobacterales</taxon>
        <taxon>Rhodanobacteraceae</taxon>
        <taxon>Tahibacter</taxon>
    </lineage>
</organism>
<name>A0ABT1QRJ0_9GAMM</name>
<reference evidence="3" key="1">
    <citation type="submission" date="2022-07" db="EMBL/GenBank/DDBJ databases">
        <title>Tahibacter sp., a new gammaproteobacterium isolated from the silt sample collected at pig farm.</title>
        <authorList>
            <person name="Chen H."/>
        </authorList>
    </citation>
    <scope>NUCLEOTIDE SEQUENCE</scope>
    <source>
        <strain evidence="3">P2K</strain>
    </source>
</reference>
<dbReference type="EMBL" id="JANFQO010000006">
    <property type="protein sequence ID" value="MCQ4164876.1"/>
    <property type="molecule type" value="Genomic_DNA"/>
</dbReference>
<accession>A0ABT1QRJ0</accession>
<proteinExistence type="predicted"/>
<evidence type="ECO:0008006" key="5">
    <source>
        <dbReference type="Google" id="ProtNLM"/>
    </source>
</evidence>
<protein>
    <recommendedName>
        <fullName evidence="5">WD40 repeat protein</fullName>
    </recommendedName>
</protein>
<gene>
    <name evidence="3" type="ORF">NM961_09150</name>
</gene>
<feature type="chain" id="PRO_5046512650" description="WD40 repeat protein" evidence="2">
    <location>
        <begin position="24"/>
        <end position="635"/>
    </location>
</feature>
<dbReference type="Proteomes" id="UP001165498">
    <property type="component" value="Unassembled WGS sequence"/>
</dbReference>
<evidence type="ECO:0000313" key="4">
    <source>
        <dbReference type="Proteomes" id="UP001165498"/>
    </source>
</evidence>
<keyword evidence="2" id="KW-0732">Signal</keyword>
<dbReference type="SUPFAM" id="SSF82171">
    <property type="entry name" value="DPP6 N-terminal domain-like"/>
    <property type="match status" value="1"/>
</dbReference>
<evidence type="ECO:0000313" key="3">
    <source>
        <dbReference type="EMBL" id="MCQ4164876.1"/>
    </source>
</evidence>
<keyword evidence="4" id="KW-1185">Reference proteome</keyword>
<dbReference type="RefSeq" id="WP_255913852.1">
    <property type="nucleotide sequence ID" value="NZ_JANFQO010000006.1"/>
</dbReference>
<feature type="signal peptide" evidence="2">
    <location>
        <begin position="1"/>
        <end position="23"/>
    </location>
</feature>
<evidence type="ECO:0000256" key="1">
    <source>
        <dbReference type="SAM" id="MobiDB-lite"/>
    </source>
</evidence>
<sequence>MSNLLPRTLLLPLLLGLAAPALAQIPLNGGFETGTLANWTPGGDTRAGAVRASYVSGTLLIPEGTWAAAISTGPGARASGPLDFDGFGGNNDYDLSWLESTSTVTFSPAYVAFDWAFASSEQNELDQYDDVMDIKVDGTRIFSRSSCKLNGSSYSPFPNANCQNATQVNNTINNPAALNGVNLRFGPPTFQRACLQIPAAALADNSVTLRFSVADANDRNIDSTLFIDDVQIRTSCNEVGSIIQRTSTSGRQMELKGGTFYQRSADARLIANDATGETVAFVTNADLGGNPNLLDQIYTWTGTAFVRASNINVTSGGGISGLAMSHQDGGRYLAIAARLTDTATTQIYRYDRTANTLTALTNTSGCENGSPTINGDGGVIAFESTCNTLTGSGTAKKIVVWNGSSLSSSLFGTANCTMAEPSLTKNSNGRYLAFKSTCVHNGNNTDGNFEIYRFDRGSNGNNSGTTAGNFTRITTTDTNGSGGPATINTSPAMDGSTNGTYVYFISTGNLTPSAALFNADFSPEIFRHQVGGSPLLTQRTNSSDSAYVSVDPDTDGSLNYAYERISYLNAQFSVGFRRVSGTTDVETNLATGLTTKTARFGRSNTVIPIVNFISSEDFLGTNADHNAEIWQGRVQ</sequence>
<feature type="region of interest" description="Disordered" evidence="1">
    <location>
        <begin position="463"/>
        <end position="491"/>
    </location>
</feature>
<comment type="caution">
    <text evidence="3">The sequence shown here is derived from an EMBL/GenBank/DDBJ whole genome shotgun (WGS) entry which is preliminary data.</text>
</comment>
<evidence type="ECO:0000256" key="2">
    <source>
        <dbReference type="SAM" id="SignalP"/>
    </source>
</evidence>